<evidence type="ECO:0008006" key="4">
    <source>
        <dbReference type="Google" id="ProtNLM"/>
    </source>
</evidence>
<evidence type="ECO:0000256" key="1">
    <source>
        <dbReference type="SAM" id="SignalP"/>
    </source>
</evidence>
<comment type="caution">
    <text evidence="2">The sequence shown here is derived from an EMBL/GenBank/DDBJ whole genome shotgun (WGS) entry which is preliminary data.</text>
</comment>
<dbReference type="AlphaFoldDB" id="A0A5S5DNX3"/>
<dbReference type="InterPro" id="IPR023614">
    <property type="entry name" value="Porin_dom_sf"/>
</dbReference>
<dbReference type="Gene3D" id="2.40.160.10">
    <property type="entry name" value="Porin"/>
    <property type="match status" value="1"/>
</dbReference>
<gene>
    <name evidence="2" type="ORF">C7447_104111</name>
</gene>
<evidence type="ECO:0000313" key="3">
    <source>
        <dbReference type="Proteomes" id="UP000323136"/>
    </source>
</evidence>
<proteinExistence type="predicted"/>
<evidence type="ECO:0000313" key="2">
    <source>
        <dbReference type="EMBL" id="TYP97425.1"/>
    </source>
</evidence>
<organism evidence="2 3">
    <name type="scientific">Tenacibaculum adriaticum</name>
    <dbReference type="NCBI Taxonomy" id="413713"/>
    <lineage>
        <taxon>Bacteria</taxon>
        <taxon>Pseudomonadati</taxon>
        <taxon>Bacteroidota</taxon>
        <taxon>Flavobacteriia</taxon>
        <taxon>Flavobacteriales</taxon>
        <taxon>Flavobacteriaceae</taxon>
        <taxon>Tenacibaculum</taxon>
    </lineage>
</organism>
<reference evidence="2 3" key="1">
    <citation type="submission" date="2019-07" db="EMBL/GenBank/DDBJ databases">
        <title>Genomic Encyclopedia of Type Strains, Phase IV (KMG-IV): sequencing the most valuable type-strain genomes for metagenomic binning, comparative biology and taxonomic classification.</title>
        <authorList>
            <person name="Goeker M."/>
        </authorList>
    </citation>
    <scope>NUCLEOTIDE SEQUENCE [LARGE SCALE GENOMIC DNA]</scope>
    <source>
        <strain evidence="2 3">DSM 18961</strain>
    </source>
</reference>
<protein>
    <recommendedName>
        <fullName evidence="4">Phosphate-selective porin O/P</fullName>
    </recommendedName>
</protein>
<keyword evidence="1" id="KW-0732">Signal</keyword>
<dbReference type="Proteomes" id="UP000323136">
    <property type="component" value="Unassembled WGS sequence"/>
</dbReference>
<sequence>MKSTIMKKIICLTIFFCIAIVNAQETEPRNKANFKLGTGLNFSFNEGAYQFNIGGFIQPSISYEKVKGEDSGYQFNSKRNFFIISGKAVNEKVSFLMQTDFSLSDPLLDAWVAYHPYTWLTITGGQKQSFLNNREMIYREDKLQFTDRGMLSTLYSKTGREFGLFIESKFGNRLGIAPSFAVTSGDGRNSFGADSRDSDLGGLKIGARLDVYPAGYFTEGNDKYTADIAHEQTPKVLVGGAISKNKGASNATGEGHGDFILYDVDGKNNLPDYSQIFTDILFKYKGFSFLAEYASSSASSLEGTFLDAGATQVLAPQEISEYLVLGESYSLQTGYVTSKGYSLDFRYENMEPEYKNHINSLLQESKSYTIGFTKYFDSNNLKLQAAVTSVDYAQGANLIKGELLLQIAF</sequence>
<name>A0A5S5DNX3_9FLAO</name>
<accession>A0A5S5DNX3</accession>
<feature type="chain" id="PRO_5024320119" description="Phosphate-selective porin O/P" evidence="1">
    <location>
        <begin position="24"/>
        <end position="409"/>
    </location>
</feature>
<feature type="signal peptide" evidence="1">
    <location>
        <begin position="1"/>
        <end position="23"/>
    </location>
</feature>
<dbReference type="EMBL" id="VNIA01000004">
    <property type="protein sequence ID" value="TYP97425.1"/>
    <property type="molecule type" value="Genomic_DNA"/>
</dbReference>
<keyword evidence="3" id="KW-1185">Reference proteome</keyword>